<name>A0A9N9T7A8_DIABA</name>
<gene>
    <name evidence="1" type="ORF">DIABBA_LOCUS10277</name>
</gene>
<dbReference type="Proteomes" id="UP001153709">
    <property type="component" value="Chromosome 7"/>
</dbReference>
<evidence type="ECO:0000313" key="1">
    <source>
        <dbReference type="EMBL" id="CAG9837276.1"/>
    </source>
</evidence>
<dbReference type="AlphaFoldDB" id="A0A9N9T7A8"/>
<dbReference type="OrthoDB" id="425681at2759"/>
<accession>A0A9N9T7A8</accession>
<dbReference type="EMBL" id="OU898282">
    <property type="protein sequence ID" value="CAG9837276.1"/>
    <property type="molecule type" value="Genomic_DNA"/>
</dbReference>
<evidence type="ECO:0000313" key="2">
    <source>
        <dbReference type="Proteomes" id="UP001153709"/>
    </source>
</evidence>
<evidence type="ECO:0008006" key="3">
    <source>
        <dbReference type="Google" id="ProtNLM"/>
    </source>
</evidence>
<organism evidence="1 2">
    <name type="scientific">Diabrotica balteata</name>
    <name type="common">Banded cucumber beetle</name>
    <dbReference type="NCBI Taxonomy" id="107213"/>
    <lineage>
        <taxon>Eukaryota</taxon>
        <taxon>Metazoa</taxon>
        <taxon>Ecdysozoa</taxon>
        <taxon>Arthropoda</taxon>
        <taxon>Hexapoda</taxon>
        <taxon>Insecta</taxon>
        <taxon>Pterygota</taxon>
        <taxon>Neoptera</taxon>
        <taxon>Endopterygota</taxon>
        <taxon>Coleoptera</taxon>
        <taxon>Polyphaga</taxon>
        <taxon>Cucujiformia</taxon>
        <taxon>Chrysomeloidea</taxon>
        <taxon>Chrysomelidae</taxon>
        <taxon>Galerucinae</taxon>
        <taxon>Diabroticina</taxon>
        <taxon>Diabroticites</taxon>
        <taxon>Diabrotica</taxon>
    </lineage>
</organism>
<proteinExistence type="predicted"/>
<reference evidence="1" key="1">
    <citation type="submission" date="2022-01" db="EMBL/GenBank/DDBJ databases">
        <authorList>
            <person name="King R."/>
        </authorList>
    </citation>
    <scope>NUCLEOTIDE SEQUENCE</scope>
</reference>
<keyword evidence="2" id="KW-1185">Reference proteome</keyword>
<protein>
    <recommendedName>
        <fullName evidence="3">Reverse transcriptase domain-containing protein</fullName>
    </recommendedName>
</protein>
<sequence>MGEKQLKIIRYVDDAILLSQSKDDLQRIRHQFHITSRKFNMLIFPKKTQCMVTPANLLRCKLELEDPMIEHVIEFKYSRLYII</sequence>